<dbReference type="RefSeq" id="WP_344783833.1">
    <property type="nucleotide sequence ID" value="NZ_BAAAZW010000006.1"/>
</dbReference>
<keyword evidence="1" id="KW-1133">Transmembrane helix</keyword>
<evidence type="ECO:0000313" key="2">
    <source>
        <dbReference type="EMBL" id="GAA3962249.1"/>
    </source>
</evidence>
<evidence type="ECO:0000256" key="1">
    <source>
        <dbReference type="SAM" id="Phobius"/>
    </source>
</evidence>
<organism evidence="2 3">
    <name type="scientific">Gordonia caeni</name>
    <dbReference type="NCBI Taxonomy" id="1007097"/>
    <lineage>
        <taxon>Bacteria</taxon>
        <taxon>Bacillati</taxon>
        <taxon>Actinomycetota</taxon>
        <taxon>Actinomycetes</taxon>
        <taxon>Mycobacteriales</taxon>
        <taxon>Gordoniaceae</taxon>
        <taxon>Gordonia</taxon>
    </lineage>
</organism>
<keyword evidence="1" id="KW-0812">Transmembrane</keyword>
<keyword evidence="1" id="KW-0472">Membrane</keyword>
<dbReference type="EMBL" id="BAAAZW010000006">
    <property type="protein sequence ID" value="GAA3962249.1"/>
    <property type="molecule type" value="Genomic_DNA"/>
</dbReference>
<dbReference type="InterPro" id="IPR019675">
    <property type="entry name" value="DUF2550"/>
</dbReference>
<gene>
    <name evidence="2" type="ORF">GCM10022231_23090</name>
</gene>
<dbReference type="Pfam" id="PF10739">
    <property type="entry name" value="DUF2550"/>
    <property type="match status" value="1"/>
</dbReference>
<protein>
    <submittedName>
        <fullName evidence="2">DUF2550 domain-containing protein</fullName>
    </submittedName>
</protein>
<keyword evidence="3" id="KW-1185">Reference proteome</keyword>
<dbReference type="Proteomes" id="UP001418444">
    <property type="component" value="Unassembled WGS sequence"/>
</dbReference>
<sequence>MHWWSWLILIVLLVGAFLLGGLVYRVREVRSAGTPVIFRALPAGTDRGWRHGSVHYTERALVYYRLSSLRPGPTAMLSRRHVELLGRRAPEGTEREIMDPDMVVLALRESGPGLRSGEYEMAMDPILVTAFLSWLEARSPRRSRRPGSAA</sequence>
<name>A0ABP7PA41_9ACTN</name>
<accession>A0ABP7PA41</accession>
<feature type="transmembrane region" description="Helical" evidence="1">
    <location>
        <begin position="6"/>
        <end position="24"/>
    </location>
</feature>
<reference evidence="3" key="1">
    <citation type="journal article" date="2019" name="Int. J. Syst. Evol. Microbiol.">
        <title>The Global Catalogue of Microorganisms (GCM) 10K type strain sequencing project: providing services to taxonomists for standard genome sequencing and annotation.</title>
        <authorList>
            <consortium name="The Broad Institute Genomics Platform"/>
            <consortium name="The Broad Institute Genome Sequencing Center for Infectious Disease"/>
            <person name="Wu L."/>
            <person name="Ma J."/>
        </authorList>
    </citation>
    <scope>NUCLEOTIDE SEQUENCE [LARGE SCALE GENOMIC DNA]</scope>
    <source>
        <strain evidence="3">JCM 16923</strain>
    </source>
</reference>
<proteinExistence type="predicted"/>
<comment type="caution">
    <text evidence="2">The sequence shown here is derived from an EMBL/GenBank/DDBJ whole genome shotgun (WGS) entry which is preliminary data.</text>
</comment>
<evidence type="ECO:0000313" key="3">
    <source>
        <dbReference type="Proteomes" id="UP001418444"/>
    </source>
</evidence>